<dbReference type="Proteomes" id="UP000249890">
    <property type="component" value="Chromosome"/>
</dbReference>
<dbReference type="InterPro" id="IPR011989">
    <property type="entry name" value="ARM-like"/>
</dbReference>
<dbReference type="OrthoDB" id="83685at2"/>
<dbReference type="KEGG" id="pdh:B9T62_10190"/>
<proteinExistence type="predicted"/>
<dbReference type="AlphaFoldDB" id="A0A2Z2KDL5"/>
<name>A0A2Z2KDL5_9BACL</name>
<sequence>MSTALLQELHQEVRRLYIAGSDLAAGDFRLKRLLPQFQQLGERAPVFKKLGEGITAILEPSEGTGTALGLQNLALLLGSVLYTQGTTTVDGEVQDIEGQGVMLSSQFGYRRLAEVQRALTTTGSGRYEIVTAAFAAGLFQDLRLLPFALKALDDPYSELADFAMNTILPAYGAPIVPYLVQDFNPGGGKSEVRKLNVIRKVGGGQVLDLLFQTAEEAADEVRAAAIEALAGHEDYTEALIAYTKDKKKPIREAAYHALAEGGTAEGRETLLEAFTGKDKLLVAAAIQKHPSPQMTERLAPLFTAELEQLPAAPAEKKEADKAEKRLEPYLTAFSYAQHPLLMDIFGHIVGRAETFAALGLQHVLILTAVYLERSGSPKGLELLEELDKQYPVYLSYTFRLGYAILPPDELYMRHVGSTVNRLKSVVSKKAKAREEKIVDSIDSILKQKRQEYLQQWSLANGGAHYEFEVTPVEHLAAGWDPRWLDWLIDRDEIGLVSEFARPGHPRVEKYLVKTMKDRKQIKNSTGYIIIRAVFAGLERAKADKQLRDALLLEVLEDKKTNLGYNINAVLYNQMLQFPPEYADRLEAVIPQYSSFYIVRQIKEVVHILRESVKPILKEMN</sequence>
<evidence type="ECO:0008006" key="3">
    <source>
        <dbReference type="Google" id="ProtNLM"/>
    </source>
</evidence>
<protein>
    <recommendedName>
        <fullName evidence="3">HEAT repeat domain-containing protein</fullName>
    </recommendedName>
</protein>
<accession>A0A2Z2KDL5</accession>
<dbReference type="Gene3D" id="1.25.10.10">
    <property type="entry name" value="Leucine-rich Repeat Variant"/>
    <property type="match status" value="1"/>
</dbReference>
<dbReference type="RefSeq" id="WP_087915136.1">
    <property type="nucleotide sequence ID" value="NZ_CP021780.1"/>
</dbReference>
<evidence type="ECO:0000313" key="2">
    <source>
        <dbReference type="Proteomes" id="UP000249890"/>
    </source>
</evidence>
<gene>
    <name evidence="1" type="ORF">B9T62_10190</name>
</gene>
<keyword evidence="2" id="KW-1185">Reference proteome</keyword>
<evidence type="ECO:0000313" key="1">
    <source>
        <dbReference type="EMBL" id="ASA21123.1"/>
    </source>
</evidence>
<dbReference type="Pfam" id="PF13646">
    <property type="entry name" value="HEAT_2"/>
    <property type="match status" value="1"/>
</dbReference>
<dbReference type="SUPFAM" id="SSF48371">
    <property type="entry name" value="ARM repeat"/>
    <property type="match status" value="1"/>
</dbReference>
<reference evidence="1 2" key="1">
    <citation type="submission" date="2017-06" db="EMBL/GenBank/DDBJ databases">
        <title>Complete genome sequence of Paenibacillus donghaensis KCTC 13049T isolated from East Sea sediment, South Korea.</title>
        <authorList>
            <person name="Jung B.K."/>
            <person name="Hong S.-J."/>
            <person name="Shin J.-H."/>
        </authorList>
    </citation>
    <scope>NUCLEOTIDE SEQUENCE [LARGE SCALE GENOMIC DNA]</scope>
    <source>
        <strain evidence="1 2">KCTC 13049</strain>
    </source>
</reference>
<dbReference type="EMBL" id="CP021780">
    <property type="protein sequence ID" value="ASA21123.1"/>
    <property type="molecule type" value="Genomic_DNA"/>
</dbReference>
<organism evidence="1 2">
    <name type="scientific">Paenibacillus donghaensis</name>
    <dbReference type="NCBI Taxonomy" id="414771"/>
    <lineage>
        <taxon>Bacteria</taxon>
        <taxon>Bacillati</taxon>
        <taxon>Bacillota</taxon>
        <taxon>Bacilli</taxon>
        <taxon>Bacillales</taxon>
        <taxon>Paenibacillaceae</taxon>
        <taxon>Paenibacillus</taxon>
    </lineage>
</organism>
<dbReference type="InterPro" id="IPR016024">
    <property type="entry name" value="ARM-type_fold"/>
</dbReference>